<organism evidence="11 12">
    <name type="scientific">Tagetes erecta</name>
    <name type="common">African marigold</name>
    <dbReference type="NCBI Taxonomy" id="13708"/>
    <lineage>
        <taxon>Eukaryota</taxon>
        <taxon>Viridiplantae</taxon>
        <taxon>Streptophyta</taxon>
        <taxon>Embryophyta</taxon>
        <taxon>Tracheophyta</taxon>
        <taxon>Spermatophyta</taxon>
        <taxon>Magnoliopsida</taxon>
        <taxon>eudicotyledons</taxon>
        <taxon>Gunneridae</taxon>
        <taxon>Pentapetalae</taxon>
        <taxon>asterids</taxon>
        <taxon>campanulids</taxon>
        <taxon>Asterales</taxon>
        <taxon>Asteraceae</taxon>
        <taxon>Asteroideae</taxon>
        <taxon>Heliantheae alliance</taxon>
        <taxon>Tageteae</taxon>
        <taxon>Tagetes</taxon>
    </lineage>
</organism>
<dbReference type="GO" id="GO:0004168">
    <property type="term" value="F:dolichol kinase activity"/>
    <property type="evidence" value="ECO:0007669"/>
    <property type="project" value="UniProtKB-EC"/>
</dbReference>
<evidence type="ECO:0000256" key="3">
    <source>
        <dbReference type="ARBA" id="ARBA00012132"/>
    </source>
</evidence>
<protein>
    <recommendedName>
        <fullName evidence="3">dolichol kinase</fullName>
        <ecNumber evidence="3">2.7.1.108</ecNumber>
    </recommendedName>
</protein>
<keyword evidence="5 10" id="KW-0812">Transmembrane</keyword>
<feature type="transmembrane region" description="Helical" evidence="10">
    <location>
        <begin position="495"/>
        <end position="516"/>
    </location>
</feature>
<feature type="transmembrane region" description="Helical" evidence="10">
    <location>
        <begin position="168"/>
        <end position="186"/>
    </location>
</feature>
<feature type="transmembrane region" description="Helical" evidence="10">
    <location>
        <begin position="270"/>
        <end position="294"/>
    </location>
</feature>
<keyword evidence="7" id="KW-0256">Endoplasmic reticulum</keyword>
<dbReference type="GO" id="GO:0043048">
    <property type="term" value="P:dolichyl monophosphate biosynthetic process"/>
    <property type="evidence" value="ECO:0007669"/>
    <property type="project" value="TreeGrafter"/>
</dbReference>
<keyword evidence="6" id="KW-0418">Kinase</keyword>
<dbReference type="AlphaFoldDB" id="A0AAD8NZ71"/>
<proteinExistence type="inferred from homology"/>
<feature type="transmembrane region" description="Helical" evidence="10">
    <location>
        <begin position="306"/>
        <end position="329"/>
    </location>
</feature>
<sequence>MVIARPDKTRHLLKVTYISCILDIKSKHILYSQNEFVDPIFNKQNPCTRQSSPTLNLPNFAIKFIISTTYNSKSVNAICPILPQFHNSPTIIPQNHKLPHAMAPSILNGERAVVLLFVSSILYSAHISILFEAISFSLLAVFALFVEISVESCGSTSLFKTRPGASSGIFLGAVTLPGLAVSRLIQLSRALLVNEVRNKDVEFIRLQYWATSTSCLCVLVFLCFIFRHDLDKAKPMYLKSGWNTKFSISSTTLFAALCCLSFAAKSSSGSYMALTLLWIVCHGFAAVKFIQHVLHTFPACASFGEALLVTAGFVVYFGDMFAFTIAKISKQLVSYGLYSISYGVQRSEISTIIQGMLLGLLISPMLFKFILKKWDFYTSSPKSEVGGYHETKRAVIFYGSLAFILLAVVPLWIQFVHDFSVHPFLWVLEFVFSEPHKRLSLCVYWLAVISVSVLRFYNISKNSKIERILLRKYYHLVAVLMFVPALVFQPSFLNLAFGAAFGVFLVLEIIRVWRIWPLGSIVHQFMNAFTDHRDSDLLIVSHFSLLLGCALPIWMSSGFNDRPLAPFAGILSLGIGDTMASMVGYKYGVLRWSKTGKKTVEGTAAGITSVLAACSALLPLLAATGHMFTQHWLSLLLAVTVSGLLEAYTAQLDNAFIPLVFYSLLCL</sequence>
<feature type="transmembrane region" description="Helical" evidence="10">
    <location>
        <begin position="469"/>
        <end position="489"/>
    </location>
</feature>
<feature type="transmembrane region" description="Helical" evidence="10">
    <location>
        <begin position="567"/>
        <end position="588"/>
    </location>
</feature>
<keyword evidence="4" id="KW-0808">Transferase</keyword>
<feature type="transmembrane region" description="Helical" evidence="10">
    <location>
        <begin position="437"/>
        <end position="457"/>
    </location>
</feature>
<feature type="transmembrane region" description="Helical" evidence="10">
    <location>
        <begin position="395"/>
        <end position="417"/>
    </location>
</feature>
<keyword evidence="8 10" id="KW-1133">Transmembrane helix</keyword>
<evidence type="ECO:0000256" key="7">
    <source>
        <dbReference type="ARBA" id="ARBA00022824"/>
    </source>
</evidence>
<evidence type="ECO:0000256" key="4">
    <source>
        <dbReference type="ARBA" id="ARBA00022679"/>
    </source>
</evidence>
<dbReference type="GO" id="GO:0005789">
    <property type="term" value="C:endoplasmic reticulum membrane"/>
    <property type="evidence" value="ECO:0007669"/>
    <property type="project" value="UniProtKB-SubCell"/>
</dbReference>
<feature type="transmembrane region" description="Helical" evidence="10">
    <location>
        <begin position="600"/>
        <end position="622"/>
    </location>
</feature>
<dbReference type="EMBL" id="JAUHHV010000004">
    <property type="protein sequence ID" value="KAK1426274.1"/>
    <property type="molecule type" value="Genomic_DNA"/>
</dbReference>
<feature type="transmembrane region" description="Helical" evidence="10">
    <location>
        <begin position="537"/>
        <end position="555"/>
    </location>
</feature>
<evidence type="ECO:0000256" key="2">
    <source>
        <dbReference type="ARBA" id="ARBA00010794"/>
    </source>
</evidence>
<comment type="caution">
    <text evidence="11">The sequence shown here is derived from an EMBL/GenBank/DDBJ whole genome shotgun (WGS) entry which is preliminary data.</text>
</comment>
<feature type="transmembrane region" description="Helical" evidence="10">
    <location>
        <begin position="349"/>
        <end position="371"/>
    </location>
</feature>
<evidence type="ECO:0000256" key="1">
    <source>
        <dbReference type="ARBA" id="ARBA00004477"/>
    </source>
</evidence>
<dbReference type="PANTHER" id="PTHR13205">
    <property type="entry name" value="TRANSMEMBRANE PROTEIN 15-RELATED"/>
    <property type="match status" value="1"/>
</dbReference>
<evidence type="ECO:0000256" key="5">
    <source>
        <dbReference type="ARBA" id="ARBA00022692"/>
    </source>
</evidence>
<gene>
    <name evidence="11" type="ORF">QVD17_14944</name>
</gene>
<comment type="subcellular location">
    <subcellularLocation>
        <location evidence="1">Endoplasmic reticulum membrane</location>
        <topology evidence="1">Multi-pass membrane protein</topology>
    </subcellularLocation>
</comment>
<evidence type="ECO:0000313" key="12">
    <source>
        <dbReference type="Proteomes" id="UP001229421"/>
    </source>
</evidence>
<dbReference type="PANTHER" id="PTHR13205:SF15">
    <property type="entry name" value="DOLICHOL KINASE"/>
    <property type="match status" value="1"/>
</dbReference>
<comment type="similarity">
    <text evidence="2">Belongs to the polyprenol kinase family.</text>
</comment>
<feature type="transmembrane region" description="Helical" evidence="10">
    <location>
        <begin position="112"/>
        <end position="131"/>
    </location>
</feature>
<feature type="transmembrane region" description="Helical" evidence="10">
    <location>
        <begin position="246"/>
        <end position="264"/>
    </location>
</feature>
<evidence type="ECO:0000256" key="8">
    <source>
        <dbReference type="ARBA" id="ARBA00022989"/>
    </source>
</evidence>
<evidence type="ECO:0000313" key="11">
    <source>
        <dbReference type="EMBL" id="KAK1426274.1"/>
    </source>
</evidence>
<evidence type="ECO:0000256" key="6">
    <source>
        <dbReference type="ARBA" id="ARBA00022777"/>
    </source>
</evidence>
<accession>A0AAD8NZ71</accession>
<dbReference type="EC" id="2.7.1.108" evidence="3"/>
<feature type="transmembrane region" description="Helical" evidence="10">
    <location>
        <begin position="206"/>
        <end position="226"/>
    </location>
</feature>
<dbReference type="InterPro" id="IPR032974">
    <property type="entry name" value="Polypren_kinase"/>
</dbReference>
<reference evidence="11" key="1">
    <citation type="journal article" date="2023" name="bioRxiv">
        <title>Improved chromosome-level genome assembly for marigold (Tagetes erecta).</title>
        <authorList>
            <person name="Jiang F."/>
            <person name="Yuan L."/>
            <person name="Wang S."/>
            <person name="Wang H."/>
            <person name="Xu D."/>
            <person name="Wang A."/>
            <person name="Fan W."/>
        </authorList>
    </citation>
    <scope>NUCLEOTIDE SEQUENCE</scope>
    <source>
        <strain evidence="11">WSJ</strain>
        <tissue evidence="11">Leaf</tissue>
    </source>
</reference>
<evidence type="ECO:0000256" key="10">
    <source>
        <dbReference type="SAM" id="Phobius"/>
    </source>
</evidence>
<evidence type="ECO:0000256" key="9">
    <source>
        <dbReference type="ARBA" id="ARBA00023136"/>
    </source>
</evidence>
<keyword evidence="9 10" id="KW-0472">Membrane</keyword>
<dbReference type="Proteomes" id="UP001229421">
    <property type="component" value="Unassembled WGS sequence"/>
</dbReference>
<keyword evidence="12" id="KW-1185">Reference proteome</keyword>
<feature type="transmembrane region" description="Helical" evidence="10">
    <location>
        <begin position="137"/>
        <end position="159"/>
    </location>
</feature>
<name>A0AAD8NZ71_TARER</name>